<keyword evidence="3" id="KW-1185">Reference proteome</keyword>
<dbReference type="RefSeq" id="WP_381523769.1">
    <property type="nucleotide sequence ID" value="NZ_JBHULN010000008.1"/>
</dbReference>
<reference evidence="3" key="1">
    <citation type="journal article" date="2019" name="Int. J. Syst. Evol. Microbiol.">
        <title>The Global Catalogue of Microorganisms (GCM) 10K type strain sequencing project: providing services to taxonomists for standard genome sequencing and annotation.</title>
        <authorList>
            <consortium name="The Broad Institute Genomics Platform"/>
            <consortium name="The Broad Institute Genome Sequencing Center for Infectious Disease"/>
            <person name="Wu L."/>
            <person name="Ma J."/>
        </authorList>
    </citation>
    <scope>NUCLEOTIDE SEQUENCE [LARGE SCALE GENOMIC DNA]</scope>
    <source>
        <strain evidence="3">KCTC 42805</strain>
    </source>
</reference>
<comment type="caution">
    <text evidence="2">The sequence shown here is derived from an EMBL/GenBank/DDBJ whole genome shotgun (WGS) entry which is preliminary data.</text>
</comment>
<organism evidence="2 3">
    <name type="scientific">Spirosoma soli</name>
    <dbReference type="NCBI Taxonomy" id="1770529"/>
    <lineage>
        <taxon>Bacteria</taxon>
        <taxon>Pseudomonadati</taxon>
        <taxon>Bacteroidota</taxon>
        <taxon>Cytophagia</taxon>
        <taxon>Cytophagales</taxon>
        <taxon>Cytophagaceae</taxon>
        <taxon>Spirosoma</taxon>
    </lineage>
</organism>
<dbReference type="Proteomes" id="UP001597469">
    <property type="component" value="Unassembled WGS sequence"/>
</dbReference>
<name>A0ABW5M5C8_9BACT</name>
<dbReference type="InterPro" id="IPR050640">
    <property type="entry name" value="Bact_2-comp_sensor_kinase"/>
</dbReference>
<keyword evidence="2" id="KW-0418">Kinase</keyword>
<dbReference type="GO" id="GO:0004673">
    <property type="term" value="F:protein histidine kinase activity"/>
    <property type="evidence" value="ECO:0007669"/>
    <property type="project" value="UniProtKB-EC"/>
</dbReference>
<dbReference type="EMBL" id="JBHULN010000008">
    <property type="protein sequence ID" value="MFD2571864.1"/>
    <property type="molecule type" value="Genomic_DNA"/>
</dbReference>
<dbReference type="PANTHER" id="PTHR34220:SF7">
    <property type="entry name" value="SENSOR HISTIDINE KINASE YPDA"/>
    <property type="match status" value="1"/>
</dbReference>
<feature type="domain" description="Signal transduction histidine kinase internal region" evidence="1">
    <location>
        <begin position="3"/>
        <end position="58"/>
    </location>
</feature>
<accession>A0ABW5M5C8</accession>
<dbReference type="PANTHER" id="PTHR34220">
    <property type="entry name" value="SENSOR HISTIDINE KINASE YPDA"/>
    <property type="match status" value="1"/>
</dbReference>
<protein>
    <submittedName>
        <fullName evidence="2">Sensor histidine kinase</fullName>
        <ecNumber evidence="2">2.7.13.3</ecNumber>
    </submittedName>
</protein>
<proteinExistence type="predicted"/>
<sequence>MLDSLIDENPTQARVFLEELSTVYRYLLRANEQNLTDLTSELSFIRSYFHLLKIRYGSGVNMVVAVDERHGMYQIPPLTLQLLVENAAKHNVVLPEQPLSIRIQTGDHQQVVIRNNLQRKKTRVISNQVGLANIAMQYRLLNRGEMRVEEDENYFTVTLPLL</sequence>
<dbReference type="InterPro" id="IPR010559">
    <property type="entry name" value="Sig_transdc_His_kin_internal"/>
</dbReference>
<gene>
    <name evidence="2" type="ORF">ACFSUS_14565</name>
</gene>
<evidence type="ECO:0000313" key="3">
    <source>
        <dbReference type="Proteomes" id="UP001597469"/>
    </source>
</evidence>
<keyword evidence="2" id="KW-0808">Transferase</keyword>
<evidence type="ECO:0000313" key="2">
    <source>
        <dbReference type="EMBL" id="MFD2571864.1"/>
    </source>
</evidence>
<evidence type="ECO:0000259" key="1">
    <source>
        <dbReference type="Pfam" id="PF06580"/>
    </source>
</evidence>
<dbReference type="Pfam" id="PF06580">
    <property type="entry name" value="His_kinase"/>
    <property type="match status" value="1"/>
</dbReference>
<dbReference type="EC" id="2.7.13.3" evidence="2"/>